<dbReference type="Gene3D" id="3.30.2090.10">
    <property type="entry name" value="Multidrug efflux transporter AcrB TolC docking domain, DN and DC subdomains"/>
    <property type="match status" value="2"/>
</dbReference>
<evidence type="ECO:0000313" key="3">
    <source>
        <dbReference type="Proteomes" id="UP000184436"/>
    </source>
</evidence>
<dbReference type="Gene3D" id="3.30.70.1440">
    <property type="entry name" value="Multidrug efflux transporter AcrB pore domain"/>
    <property type="match status" value="1"/>
</dbReference>
<gene>
    <name evidence="2" type="ORF">SAMN05444349_101151</name>
</gene>
<dbReference type="GO" id="GO:0042910">
    <property type="term" value="F:xenobiotic transmembrane transporter activity"/>
    <property type="evidence" value="ECO:0007669"/>
    <property type="project" value="TreeGrafter"/>
</dbReference>
<keyword evidence="3" id="KW-1185">Reference proteome</keyword>
<protein>
    <submittedName>
        <fullName evidence="2">Multidrug efflux pump subunit AcrB</fullName>
    </submittedName>
</protein>
<feature type="transmembrane region" description="Helical" evidence="1">
    <location>
        <begin position="1023"/>
        <end position="1043"/>
    </location>
</feature>
<feature type="transmembrane region" description="Helical" evidence="1">
    <location>
        <begin position="436"/>
        <end position="456"/>
    </location>
</feature>
<organism evidence="2 3">
    <name type="scientific">Bacteroides faecichinchillae</name>
    <dbReference type="NCBI Taxonomy" id="871325"/>
    <lineage>
        <taxon>Bacteria</taxon>
        <taxon>Pseudomonadati</taxon>
        <taxon>Bacteroidota</taxon>
        <taxon>Bacteroidia</taxon>
        <taxon>Bacteroidales</taxon>
        <taxon>Bacteroidaceae</taxon>
        <taxon>Bacteroides</taxon>
    </lineage>
</organism>
<dbReference type="SUPFAM" id="SSF82714">
    <property type="entry name" value="Multidrug efflux transporter AcrB TolC docking domain, DN and DC subdomains"/>
    <property type="match status" value="1"/>
</dbReference>
<feature type="transmembrane region" description="Helical" evidence="1">
    <location>
        <begin position="20"/>
        <end position="43"/>
    </location>
</feature>
<dbReference type="AlphaFoldDB" id="A0A1M4SJ56"/>
<dbReference type="InterPro" id="IPR001036">
    <property type="entry name" value="Acrflvin-R"/>
</dbReference>
<feature type="transmembrane region" description="Helical" evidence="1">
    <location>
        <begin position="981"/>
        <end position="1002"/>
    </location>
</feature>
<dbReference type="SUPFAM" id="SSF82693">
    <property type="entry name" value="Multidrug efflux transporter AcrB pore domain, PN1, PN2, PC1 and PC2 subdomains"/>
    <property type="match status" value="2"/>
</dbReference>
<feature type="transmembrane region" description="Helical" evidence="1">
    <location>
        <begin position="1049"/>
        <end position="1077"/>
    </location>
</feature>
<accession>A0A1M4SJ56</accession>
<evidence type="ECO:0000256" key="1">
    <source>
        <dbReference type="SAM" id="Phobius"/>
    </source>
</evidence>
<dbReference type="EMBL" id="FQVD01000001">
    <property type="protein sequence ID" value="SHE32188.1"/>
    <property type="molecule type" value="Genomic_DNA"/>
</dbReference>
<feature type="transmembrane region" description="Helical" evidence="1">
    <location>
        <begin position="949"/>
        <end position="969"/>
    </location>
</feature>
<dbReference type="SUPFAM" id="SSF82866">
    <property type="entry name" value="Multidrug efflux transporter AcrB transmembrane domain"/>
    <property type="match status" value="2"/>
</dbReference>
<dbReference type="Gene3D" id="3.30.70.1320">
    <property type="entry name" value="Multidrug efflux transporter AcrB pore domain like"/>
    <property type="match status" value="1"/>
</dbReference>
<dbReference type="STRING" id="871325.SAMN05444349_101151"/>
<feature type="transmembrane region" description="Helical" evidence="1">
    <location>
        <begin position="924"/>
        <end position="942"/>
    </location>
</feature>
<sequence length="1086" mass="124168">MNNEELRMKKLPEKHNGLKVSAFTLIVAFICVALVGLTLIPLLPVKLNPSRTSPGFSVSFNMSGASSRVVEMEATSKLEAMLARVRGVKSISSTSGNGWGRVNVGLDKHTNVEMARFEASTIIRQTWPELPKEVNYPTIQMSGVGERSQGPFISFTINAPSTPILIQQYADEHIKPRLSQIAGVYKVNLNGATPMEWRLEYDSEQLRSLGVSVDDIRQAVSLHYRKEFMGTSDVEHVGGGKEWIRLALVPEKGNRLFDPADISIAIRDGKMIGLNELVKVTREEEEPQSYYRINGLNSIYLSLVAEETANQLELSKQVEAVMEEIHEFLPAGYEIHMSYNATEYIKEELSKIYLRTGMTVLILLFFVLLITWRPKYLFLIVVSLTVNMAIAVIFYYLFGLEMQLYSLAGITISLNLVIDNTIVMSDHYLRHRNLKAFLSVLAATLTTMGALVVIFFLDEKIRLNLQDFAAVVIINLGVSLLIALFFVPSLIEKIGLKRKGRKKEIGGRWQRLMNRNWLRSLRRIMKRIPVYFSRFYMWLIRILCRWRVAVCLLLMFAFGFPVFLLPEHMKGEDKVADFYNRTIGTPTYKEKVKPIVDKVLGGSLRLFVQKVYEGSYFTRNDEVVLYANATLPNGSTLEQMNTLIKRMEAYLSNFNEIKQFHTSVHNARRASISVNFTKEHQHSGFPYTLKANIIGKALQLGGGSWNVYGLQDQGFSNDVRENAGSFRIKMYGYNYDELYFWAEKMKEKLLSHRRIKEVTIGSAFSNWKDDYKEFYFDLDKKRMAEEGVNAQTLFAAIRPLYGRNMEIGSVLTQDGVEKIKLSSRQSEERDVWAMQYFPVRAGRRDYKLSDLARVEKGQMPQEVAKENQQYRLCLQYEYIGASEQGYRILDKDLEEFKEILPMGYSAKSERPNWSWGSSGVNKQYRLLLIVVAIIFMITSILFNSLKQPLAIIFVIPVSYIGVFLTFYWFKLNFDQGGFASFVLLCGITVNASIYILNEYNALRRRFPHLSSLRAYVKAWNIKIIPIFLTVISTILGFIPFMVGTEKEGFWFPLAAGTIGGLIMSMIGVFILLPVLALKKKDIINRR</sequence>
<feature type="transmembrane region" description="Helical" evidence="1">
    <location>
        <begin position="404"/>
        <end position="424"/>
    </location>
</feature>
<dbReference type="Gene3D" id="1.20.1640.10">
    <property type="entry name" value="Multidrug efflux transporter AcrB transmembrane domain"/>
    <property type="match status" value="2"/>
</dbReference>
<dbReference type="Pfam" id="PF00873">
    <property type="entry name" value="ACR_tran"/>
    <property type="match status" value="2"/>
</dbReference>
<keyword evidence="1" id="KW-1133">Transmembrane helix</keyword>
<evidence type="ECO:0000313" key="2">
    <source>
        <dbReference type="EMBL" id="SHE32188.1"/>
    </source>
</evidence>
<reference evidence="2 3" key="1">
    <citation type="submission" date="2016-11" db="EMBL/GenBank/DDBJ databases">
        <authorList>
            <person name="Jaros S."/>
            <person name="Januszkiewicz K."/>
            <person name="Wedrychowicz H."/>
        </authorList>
    </citation>
    <scope>NUCLEOTIDE SEQUENCE [LARGE SCALE GENOMIC DNA]</scope>
    <source>
        <strain evidence="2 3">DSM 26883</strain>
    </source>
</reference>
<dbReference type="PANTHER" id="PTHR32063:SF0">
    <property type="entry name" value="SWARMING MOTILITY PROTEIN SWRC"/>
    <property type="match status" value="1"/>
</dbReference>
<dbReference type="Proteomes" id="UP000184436">
    <property type="component" value="Unassembled WGS sequence"/>
</dbReference>
<dbReference type="PANTHER" id="PTHR32063">
    <property type="match status" value="1"/>
</dbReference>
<dbReference type="InterPro" id="IPR027463">
    <property type="entry name" value="AcrB_DN_DC_subdom"/>
</dbReference>
<feature type="transmembrane region" description="Helical" evidence="1">
    <location>
        <begin position="352"/>
        <end position="370"/>
    </location>
</feature>
<feature type="transmembrane region" description="Helical" evidence="1">
    <location>
        <begin position="544"/>
        <end position="565"/>
    </location>
</feature>
<name>A0A1M4SJ56_9BACE</name>
<keyword evidence="1" id="KW-0812">Transmembrane</keyword>
<feature type="transmembrane region" description="Helical" evidence="1">
    <location>
        <begin position="377"/>
        <end position="398"/>
    </location>
</feature>
<feature type="transmembrane region" description="Helical" evidence="1">
    <location>
        <begin position="468"/>
        <end position="491"/>
    </location>
</feature>
<dbReference type="Gene3D" id="3.30.70.1430">
    <property type="entry name" value="Multidrug efflux transporter AcrB pore domain"/>
    <property type="match status" value="2"/>
</dbReference>
<dbReference type="PRINTS" id="PR00702">
    <property type="entry name" value="ACRIFLAVINRP"/>
</dbReference>
<proteinExistence type="predicted"/>
<keyword evidence="1" id="KW-0472">Membrane</keyword>
<dbReference type="GO" id="GO:0005886">
    <property type="term" value="C:plasma membrane"/>
    <property type="evidence" value="ECO:0007669"/>
    <property type="project" value="TreeGrafter"/>
</dbReference>